<name>A0A9N9BMY3_9GLOM</name>
<dbReference type="Proteomes" id="UP000789706">
    <property type="component" value="Unassembled WGS sequence"/>
</dbReference>
<keyword evidence="3" id="KW-1185">Reference proteome</keyword>
<proteinExistence type="predicted"/>
<dbReference type="GO" id="GO:0003677">
    <property type="term" value="F:DNA binding"/>
    <property type="evidence" value="ECO:0007669"/>
    <property type="project" value="InterPro"/>
</dbReference>
<dbReference type="EMBL" id="CAJVPK010001077">
    <property type="protein sequence ID" value="CAG8569293.1"/>
    <property type="molecule type" value="Genomic_DNA"/>
</dbReference>
<feature type="non-terminal residue" evidence="2">
    <location>
        <position position="146"/>
    </location>
</feature>
<protein>
    <submittedName>
        <fullName evidence="2">4446_t:CDS:1</fullName>
    </submittedName>
</protein>
<evidence type="ECO:0000259" key="1">
    <source>
        <dbReference type="Pfam" id="PF01498"/>
    </source>
</evidence>
<dbReference type="SUPFAM" id="SSF46689">
    <property type="entry name" value="Homeodomain-like"/>
    <property type="match status" value="1"/>
</dbReference>
<gene>
    <name evidence="2" type="ORF">DEBURN_LOCUS7996</name>
</gene>
<dbReference type="GO" id="GO:0015074">
    <property type="term" value="P:DNA integration"/>
    <property type="evidence" value="ECO:0007669"/>
    <property type="project" value="InterPro"/>
</dbReference>
<dbReference type="InterPro" id="IPR009057">
    <property type="entry name" value="Homeodomain-like_sf"/>
</dbReference>
<dbReference type="OrthoDB" id="2385703at2759"/>
<sequence>MVYLPVEKRARVYALLEEGYPSRYVANKETISQSTVIRIKQRKDKTGTFKNQPKSGHPRLITNRIERNVVQLITTGECTNAVAIQKKLRTDDQIDVSECTIKRTLHRNGLSARVKCKKPYLKKTHRIARMRFARKYQKWTIEDWSK</sequence>
<dbReference type="InterPro" id="IPR002492">
    <property type="entry name" value="Transposase_Tc1-like"/>
</dbReference>
<dbReference type="Pfam" id="PF01498">
    <property type="entry name" value="HTH_Tnp_Tc3_2"/>
    <property type="match status" value="1"/>
</dbReference>
<comment type="caution">
    <text evidence="2">The sequence shown here is derived from an EMBL/GenBank/DDBJ whole genome shotgun (WGS) entry which is preliminary data.</text>
</comment>
<organism evidence="2 3">
    <name type="scientific">Diversispora eburnea</name>
    <dbReference type="NCBI Taxonomy" id="1213867"/>
    <lineage>
        <taxon>Eukaryota</taxon>
        <taxon>Fungi</taxon>
        <taxon>Fungi incertae sedis</taxon>
        <taxon>Mucoromycota</taxon>
        <taxon>Glomeromycotina</taxon>
        <taxon>Glomeromycetes</taxon>
        <taxon>Diversisporales</taxon>
        <taxon>Diversisporaceae</taxon>
        <taxon>Diversispora</taxon>
    </lineage>
</organism>
<reference evidence="2" key="1">
    <citation type="submission" date="2021-06" db="EMBL/GenBank/DDBJ databases">
        <authorList>
            <person name="Kallberg Y."/>
            <person name="Tangrot J."/>
            <person name="Rosling A."/>
        </authorList>
    </citation>
    <scope>NUCLEOTIDE SEQUENCE</scope>
    <source>
        <strain evidence="2">AZ414A</strain>
    </source>
</reference>
<dbReference type="GO" id="GO:0006313">
    <property type="term" value="P:DNA transposition"/>
    <property type="evidence" value="ECO:0007669"/>
    <property type="project" value="InterPro"/>
</dbReference>
<feature type="domain" description="Transposase Tc1-like" evidence="1">
    <location>
        <begin position="67"/>
        <end position="137"/>
    </location>
</feature>
<evidence type="ECO:0000313" key="2">
    <source>
        <dbReference type="EMBL" id="CAG8569293.1"/>
    </source>
</evidence>
<evidence type="ECO:0000313" key="3">
    <source>
        <dbReference type="Proteomes" id="UP000789706"/>
    </source>
</evidence>
<accession>A0A9N9BMY3</accession>
<dbReference type="AlphaFoldDB" id="A0A9N9BMY3"/>